<reference evidence="2" key="2">
    <citation type="submission" date="2021-02" db="EMBL/GenBank/DDBJ databases">
        <authorList>
            <person name="Kimball J.A."/>
            <person name="Haas M.W."/>
            <person name="Macchietto M."/>
            <person name="Kono T."/>
            <person name="Duquette J."/>
            <person name="Shao M."/>
        </authorList>
    </citation>
    <scope>NUCLEOTIDE SEQUENCE</scope>
    <source>
        <tissue evidence="2">Fresh leaf tissue</tissue>
    </source>
</reference>
<gene>
    <name evidence="2" type="ORF">GUJ93_ZPchr0008g12524</name>
</gene>
<evidence type="ECO:0000313" key="3">
    <source>
        <dbReference type="Proteomes" id="UP000729402"/>
    </source>
</evidence>
<reference evidence="2" key="1">
    <citation type="journal article" date="2021" name="bioRxiv">
        <title>Whole Genome Assembly and Annotation of Northern Wild Rice, Zizania palustris L., Supports a Whole Genome Duplication in the Zizania Genus.</title>
        <authorList>
            <person name="Haas M."/>
            <person name="Kono T."/>
            <person name="Macchietto M."/>
            <person name="Millas R."/>
            <person name="McGilp L."/>
            <person name="Shao M."/>
            <person name="Duquette J."/>
            <person name="Hirsch C.N."/>
            <person name="Kimball J."/>
        </authorList>
    </citation>
    <scope>NUCLEOTIDE SEQUENCE</scope>
    <source>
        <tissue evidence="2">Fresh leaf tissue</tissue>
    </source>
</reference>
<protein>
    <submittedName>
        <fullName evidence="2">Uncharacterized protein</fullName>
    </submittedName>
</protein>
<dbReference type="EMBL" id="JAAALK010000290">
    <property type="protein sequence ID" value="KAG8047663.1"/>
    <property type="molecule type" value="Genomic_DNA"/>
</dbReference>
<proteinExistence type="predicted"/>
<organism evidence="2 3">
    <name type="scientific">Zizania palustris</name>
    <name type="common">Northern wild rice</name>
    <dbReference type="NCBI Taxonomy" id="103762"/>
    <lineage>
        <taxon>Eukaryota</taxon>
        <taxon>Viridiplantae</taxon>
        <taxon>Streptophyta</taxon>
        <taxon>Embryophyta</taxon>
        <taxon>Tracheophyta</taxon>
        <taxon>Spermatophyta</taxon>
        <taxon>Magnoliopsida</taxon>
        <taxon>Liliopsida</taxon>
        <taxon>Poales</taxon>
        <taxon>Poaceae</taxon>
        <taxon>BOP clade</taxon>
        <taxon>Oryzoideae</taxon>
        <taxon>Oryzeae</taxon>
        <taxon>Zizaniinae</taxon>
        <taxon>Zizania</taxon>
    </lineage>
</organism>
<evidence type="ECO:0000256" key="1">
    <source>
        <dbReference type="SAM" id="MobiDB-lite"/>
    </source>
</evidence>
<name>A0A8J5RKL4_ZIZPA</name>
<sequence length="100" mass="11118">MNRQPQIGRDMSLSWLMSGPSAPLLIPVDKIEAWRSSLCHVHVYDRCPPRTPPLPSLTPTWAEADLPLSCAPFGTHQWQPANASTPHRASALVRDMEHQG</sequence>
<dbReference type="Proteomes" id="UP000729402">
    <property type="component" value="Unassembled WGS sequence"/>
</dbReference>
<keyword evidence="3" id="KW-1185">Reference proteome</keyword>
<dbReference type="AlphaFoldDB" id="A0A8J5RKL4"/>
<feature type="region of interest" description="Disordered" evidence="1">
    <location>
        <begin position="79"/>
        <end position="100"/>
    </location>
</feature>
<evidence type="ECO:0000313" key="2">
    <source>
        <dbReference type="EMBL" id="KAG8047663.1"/>
    </source>
</evidence>
<accession>A0A8J5RKL4</accession>
<comment type="caution">
    <text evidence="2">The sequence shown here is derived from an EMBL/GenBank/DDBJ whole genome shotgun (WGS) entry which is preliminary data.</text>
</comment>